<dbReference type="AlphaFoldDB" id="A0A7K1SVY3"/>
<reference evidence="2 3" key="1">
    <citation type="submission" date="2019-12" db="EMBL/GenBank/DDBJ databases">
        <title>Mucilaginibacter sp. HMF7410 genome sequencing and assembly.</title>
        <authorList>
            <person name="Kang H."/>
            <person name="Cha I."/>
            <person name="Kim H."/>
            <person name="Joh K."/>
        </authorList>
    </citation>
    <scope>NUCLEOTIDE SEQUENCE [LARGE SCALE GENOMIC DNA]</scope>
    <source>
        <strain evidence="2 3">HMF7410</strain>
    </source>
</reference>
<protein>
    <submittedName>
        <fullName evidence="2">DUF2927 domain-containing protein</fullName>
    </submittedName>
</protein>
<dbReference type="Pfam" id="PF11150">
    <property type="entry name" value="DUF2927"/>
    <property type="match status" value="1"/>
</dbReference>
<dbReference type="InterPro" id="IPR021323">
    <property type="entry name" value="DUF2927"/>
</dbReference>
<gene>
    <name evidence="2" type="ORF">GO621_08020</name>
</gene>
<dbReference type="EMBL" id="WPIK01000006">
    <property type="protein sequence ID" value="MVN21481.1"/>
    <property type="molecule type" value="Genomic_DNA"/>
</dbReference>
<sequence length="219" mass="24829">MKTKILFMLSFFVTLSAFSQNRMSLVDKENFKTIALSKDQAGIPIIKKWVVPIHYKVYSAKGAYSIVEIDSIFTQIKTLTNLDIERAKNDDEVNFSVFLGGKDDFGTQVPSVTAQSFSKYGGTYYKFNNKGEIYQAIDLITVASFTDQRDVRNALRRSIIKLFGFFNPLENTPTSIFYSQSNNVVNFDAYDSFLVRLLYGPRFTAGMNSAQVDEALNKM</sequence>
<organism evidence="2 3">
    <name type="scientific">Mucilaginibacter arboris</name>
    <dbReference type="NCBI Taxonomy" id="2682090"/>
    <lineage>
        <taxon>Bacteria</taxon>
        <taxon>Pseudomonadati</taxon>
        <taxon>Bacteroidota</taxon>
        <taxon>Sphingobacteriia</taxon>
        <taxon>Sphingobacteriales</taxon>
        <taxon>Sphingobacteriaceae</taxon>
        <taxon>Mucilaginibacter</taxon>
    </lineage>
</organism>
<keyword evidence="1" id="KW-0732">Signal</keyword>
<evidence type="ECO:0000313" key="2">
    <source>
        <dbReference type="EMBL" id="MVN21481.1"/>
    </source>
</evidence>
<feature type="signal peptide" evidence="1">
    <location>
        <begin position="1"/>
        <end position="19"/>
    </location>
</feature>
<accession>A0A7K1SVY3</accession>
<proteinExistence type="predicted"/>
<evidence type="ECO:0000313" key="3">
    <source>
        <dbReference type="Proteomes" id="UP000462014"/>
    </source>
</evidence>
<feature type="chain" id="PRO_5029540902" evidence="1">
    <location>
        <begin position="20"/>
        <end position="219"/>
    </location>
</feature>
<dbReference type="RefSeq" id="WP_157565841.1">
    <property type="nucleotide sequence ID" value="NZ_WPIK01000006.1"/>
</dbReference>
<evidence type="ECO:0000256" key="1">
    <source>
        <dbReference type="SAM" id="SignalP"/>
    </source>
</evidence>
<name>A0A7K1SVY3_9SPHI</name>
<dbReference type="Proteomes" id="UP000462014">
    <property type="component" value="Unassembled WGS sequence"/>
</dbReference>
<keyword evidence="3" id="KW-1185">Reference proteome</keyword>
<comment type="caution">
    <text evidence="2">The sequence shown here is derived from an EMBL/GenBank/DDBJ whole genome shotgun (WGS) entry which is preliminary data.</text>
</comment>